<dbReference type="OrthoDB" id="154460at2"/>
<dbReference type="SMART" id="SM00710">
    <property type="entry name" value="PbH1"/>
    <property type="match status" value="4"/>
</dbReference>
<dbReference type="InterPro" id="IPR011050">
    <property type="entry name" value="Pectin_lyase_fold/virulence"/>
</dbReference>
<proteinExistence type="predicted"/>
<organism evidence="2 3">
    <name type="scientific">Paenibacillus lutrae</name>
    <dbReference type="NCBI Taxonomy" id="2078573"/>
    <lineage>
        <taxon>Bacteria</taxon>
        <taxon>Bacillati</taxon>
        <taxon>Bacillota</taxon>
        <taxon>Bacilli</taxon>
        <taxon>Bacillales</taxon>
        <taxon>Paenibacillaceae</taxon>
        <taxon>Paenibacillus</taxon>
    </lineage>
</organism>
<dbReference type="InterPro" id="IPR039448">
    <property type="entry name" value="Beta_helix"/>
</dbReference>
<feature type="domain" description="Right handed beta helix" evidence="1">
    <location>
        <begin position="49"/>
        <end position="230"/>
    </location>
</feature>
<dbReference type="InterPro" id="IPR012334">
    <property type="entry name" value="Pectin_lyas_fold"/>
</dbReference>
<evidence type="ECO:0000313" key="3">
    <source>
        <dbReference type="Proteomes" id="UP000490800"/>
    </source>
</evidence>
<dbReference type="SUPFAM" id="SSF51126">
    <property type="entry name" value="Pectin lyase-like"/>
    <property type="match status" value="1"/>
</dbReference>
<evidence type="ECO:0000313" key="2">
    <source>
        <dbReference type="EMBL" id="MVO99299.1"/>
    </source>
</evidence>
<protein>
    <submittedName>
        <fullName evidence="2">Sheath polysaccharide-degrading enzyme</fullName>
    </submittedName>
</protein>
<dbReference type="EMBL" id="RHLK01000003">
    <property type="protein sequence ID" value="MVO99299.1"/>
    <property type="molecule type" value="Genomic_DNA"/>
</dbReference>
<dbReference type="Gene3D" id="2.160.20.10">
    <property type="entry name" value="Single-stranded right-handed beta-helix, Pectin lyase-like"/>
    <property type="match status" value="1"/>
</dbReference>
<dbReference type="Proteomes" id="UP000490800">
    <property type="component" value="Unassembled WGS sequence"/>
</dbReference>
<comment type="caution">
    <text evidence="2">The sequence shown here is derived from an EMBL/GenBank/DDBJ whole genome shotgun (WGS) entry which is preliminary data.</text>
</comment>
<gene>
    <name evidence="2" type="ORF">EDM21_07110</name>
</gene>
<reference evidence="2 3" key="1">
    <citation type="journal article" date="2019" name="Microorganisms">
        <title>Paenibacillus lutrae sp. nov., A Chitinolytic Species Isolated from A River Otter in Castril Natural Park, Granada, Spain.</title>
        <authorList>
            <person name="Rodriguez M."/>
            <person name="Reina J.C."/>
            <person name="Bejar V."/>
            <person name="Llamas I."/>
        </authorList>
    </citation>
    <scope>NUCLEOTIDE SEQUENCE [LARGE SCALE GENOMIC DNA]</scope>
    <source>
        <strain evidence="2 3">N10</strain>
    </source>
</reference>
<sequence>MLAPGVYTGTFSSAGEGTPLNRITIESQDAANPAVISGYSAGGGYALKVTGDFWTIRNLKFTNAQKGIILDHSNDSLISGVEVYGIGYEGVHFRDGSSRGRIENSYIHDTGTVNKGFGEGIYVGSAEGSGYNQAVHDTVIRGVRLGPNVAAEHIDIKERTSGTIVEDCIFNGTGISGENYADSFIDVKGNNASIRNNTGYRNGNVLVKDAFQLHQIVAGWGINNHFSGNQLFLDNANAYVIAASNGTQAFASQNVRTPAGNLYTGNVTVY</sequence>
<accession>A0A7X3FGI6</accession>
<dbReference type="AlphaFoldDB" id="A0A7X3FGI6"/>
<dbReference type="Pfam" id="PF13229">
    <property type="entry name" value="Beta_helix"/>
    <property type="match status" value="1"/>
</dbReference>
<name>A0A7X3FGI6_9BACL</name>
<dbReference type="InterPro" id="IPR006626">
    <property type="entry name" value="PbH1"/>
</dbReference>
<evidence type="ECO:0000259" key="1">
    <source>
        <dbReference type="Pfam" id="PF13229"/>
    </source>
</evidence>
<keyword evidence="3" id="KW-1185">Reference proteome</keyword>